<dbReference type="EMBL" id="CP041242">
    <property type="protein sequence ID" value="QDH69658.1"/>
    <property type="molecule type" value="Genomic_DNA"/>
</dbReference>
<name>A0A514BQI6_9GAMM</name>
<proteinExistence type="predicted"/>
<gene>
    <name evidence="1" type="ORF">FKV23_05790</name>
</gene>
<evidence type="ECO:0008006" key="3">
    <source>
        <dbReference type="Google" id="ProtNLM"/>
    </source>
</evidence>
<dbReference type="AlphaFoldDB" id="A0A514BQI6"/>
<dbReference type="OrthoDB" id="5974362at2"/>
<dbReference type="Pfam" id="PF10707">
    <property type="entry name" value="YrbL-PhoP_reg"/>
    <property type="match status" value="1"/>
</dbReference>
<sequence>MAAGARAHRCATAPATGLRACLQATRGSQTGSLGHHRRMPTSCSVDALLSDAPGLSGCTLLGHGANRMVLSDPADPGCCLKLELPAPARTSGSLRTRLRRRLARLFPQLGENAVELRAWHRLFTRLGADALAGRIAASHGIIETPAGPALRCELVRDADGRPAPSLYALLYETPRFTADALCAAVDDFEAWLQWHAIPLFDLNAGNFVVIDGDGGPRMICVDAKSTLSGKELLPLSRQLPALRRRKIARRAERLRKRIRTALPTGASLR</sequence>
<reference evidence="1 2" key="1">
    <citation type="submission" date="2019-06" db="EMBL/GenBank/DDBJ databases">
        <title>Lysobacter alkalisoli sp. nov. isolated from saline-alkali soil.</title>
        <authorList>
            <person name="Sun J.-Q."/>
            <person name="Xu L."/>
        </authorList>
    </citation>
    <scope>NUCLEOTIDE SEQUENCE [LARGE SCALE GENOMIC DNA]</scope>
    <source>
        <strain evidence="1 2">SJ-36</strain>
    </source>
</reference>
<dbReference type="InterPro" id="IPR019647">
    <property type="entry name" value="PhoP_reg_network_YrbL"/>
</dbReference>
<accession>A0A514BQI6</accession>
<keyword evidence="2" id="KW-1185">Reference proteome</keyword>
<evidence type="ECO:0000313" key="2">
    <source>
        <dbReference type="Proteomes" id="UP000317199"/>
    </source>
</evidence>
<organism evidence="1 2">
    <name type="scientific">Marilutibacter alkalisoli</name>
    <dbReference type="NCBI Taxonomy" id="2591633"/>
    <lineage>
        <taxon>Bacteria</taxon>
        <taxon>Pseudomonadati</taxon>
        <taxon>Pseudomonadota</taxon>
        <taxon>Gammaproteobacteria</taxon>
        <taxon>Lysobacterales</taxon>
        <taxon>Lysobacteraceae</taxon>
        <taxon>Marilutibacter</taxon>
    </lineage>
</organism>
<dbReference type="KEGG" id="lyj:FKV23_05790"/>
<protein>
    <recommendedName>
        <fullName evidence="3">PhoP regulatory network protein YrbL</fullName>
    </recommendedName>
</protein>
<dbReference type="Proteomes" id="UP000317199">
    <property type="component" value="Chromosome"/>
</dbReference>
<evidence type="ECO:0000313" key="1">
    <source>
        <dbReference type="EMBL" id="QDH69658.1"/>
    </source>
</evidence>